<dbReference type="InterPro" id="IPR011047">
    <property type="entry name" value="Quinoprotein_ADH-like_sf"/>
</dbReference>
<dbReference type="InterPro" id="IPR002372">
    <property type="entry name" value="PQQ_rpt_dom"/>
</dbReference>
<feature type="domain" description="Pyrrolo-quinoline quinone repeat" evidence="1">
    <location>
        <begin position="191"/>
        <end position="333"/>
    </location>
</feature>
<evidence type="ECO:0000313" key="3">
    <source>
        <dbReference type="Proteomes" id="UP001149411"/>
    </source>
</evidence>
<dbReference type="Proteomes" id="UP001149411">
    <property type="component" value="Unassembled WGS sequence"/>
</dbReference>
<protein>
    <submittedName>
        <fullName evidence="2">PQQ-binding-like beta-propeller repeat protein</fullName>
    </submittedName>
</protein>
<dbReference type="SUPFAM" id="SSF50998">
    <property type="entry name" value="Quinoprotein alcohol dehydrogenase-like"/>
    <property type="match status" value="2"/>
</dbReference>
<accession>A0A9Q4C563</accession>
<sequence length="437" mass="47157">MERREFIKRAGYTLPFSESVYEILFGGYENPQTSVKRDTAPGTAIWEHGTEREIRASPTVSDGVVYIGTYQSIFDGAVQADDTPSPFYALDAETGEEIWRFGTDEGVGSTATVDGELVYFGTNDGTVHCLGKGDGDERWSFEVSGGIRSSPVVSDNTLYIGSVEFGTEGSHSFATNVDEEGDTEFRREAYGSVYGIHAGTGEVKWSFDSDGAVISSPILKDSVLYFTSEEDAHAVDAETGEEVWSFEHSQPSTSTPTVAGGRMYLGETSWEDSTVYAIDTETGEEVWSADRPRSVRGSPTVYDGTLYHGCEDGAVYAVDTETGETVWRSVVGGLDELTTENIGMDGGKRIRSSVTVAENRLYVGSYDGSLYALDTEDGEEVWGFETGGNVHSSPVLIDGTVYFGSFDGSVYGVETDVDASGQGSRAELGAVGYIRRS</sequence>
<reference evidence="2" key="1">
    <citation type="submission" date="2022-09" db="EMBL/GenBank/DDBJ databases">
        <title>Haloadaptaus new haloarchaeum isolated from saline soil.</title>
        <authorList>
            <person name="Duran-Viseras A."/>
            <person name="Sanchez-Porro C."/>
            <person name="Ventosa A."/>
        </authorList>
    </citation>
    <scope>NUCLEOTIDE SEQUENCE</scope>
    <source>
        <strain evidence="2">F3-133</strain>
    </source>
</reference>
<comment type="caution">
    <text evidence="2">The sequence shown here is derived from an EMBL/GenBank/DDBJ whole genome shotgun (WGS) entry which is preliminary data.</text>
</comment>
<evidence type="ECO:0000313" key="2">
    <source>
        <dbReference type="EMBL" id="MCX2819401.1"/>
    </source>
</evidence>
<proteinExistence type="predicted"/>
<dbReference type="Gene3D" id="2.130.10.10">
    <property type="entry name" value="YVTN repeat-like/Quinoprotein amine dehydrogenase"/>
    <property type="match status" value="2"/>
</dbReference>
<gene>
    <name evidence="2" type="ORF">EGH25_08565</name>
</gene>
<dbReference type="Pfam" id="PF13360">
    <property type="entry name" value="PQQ_2"/>
    <property type="match status" value="2"/>
</dbReference>
<dbReference type="EMBL" id="RKLV01000008">
    <property type="protein sequence ID" value="MCX2819401.1"/>
    <property type="molecule type" value="Genomic_DNA"/>
</dbReference>
<dbReference type="InterPro" id="IPR015943">
    <property type="entry name" value="WD40/YVTN_repeat-like_dom_sf"/>
</dbReference>
<organism evidence="2 3">
    <name type="scientific">Halorutilus salinus</name>
    <dbReference type="NCBI Taxonomy" id="2487751"/>
    <lineage>
        <taxon>Archaea</taxon>
        <taxon>Methanobacteriati</taxon>
        <taxon>Methanobacteriota</taxon>
        <taxon>Stenosarchaea group</taxon>
        <taxon>Halobacteria</taxon>
        <taxon>Halorutilales</taxon>
        <taxon>Halorutilaceae</taxon>
        <taxon>Halorutilus</taxon>
    </lineage>
</organism>
<dbReference type="PANTHER" id="PTHR34512:SF30">
    <property type="entry name" value="OUTER MEMBRANE PROTEIN ASSEMBLY FACTOR BAMB"/>
    <property type="match status" value="1"/>
</dbReference>
<dbReference type="InterPro" id="IPR018391">
    <property type="entry name" value="PQQ_b-propeller_rpt"/>
</dbReference>
<feature type="domain" description="Pyrrolo-quinoline quinone repeat" evidence="1">
    <location>
        <begin position="88"/>
        <end position="160"/>
    </location>
</feature>
<evidence type="ECO:0000259" key="1">
    <source>
        <dbReference type="Pfam" id="PF13360"/>
    </source>
</evidence>
<dbReference type="RefSeq" id="WP_266087621.1">
    <property type="nucleotide sequence ID" value="NZ_RKLV01000008.1"/>
</dbReference>
<dbReference type="PANTHER" id="PTHR34512">
    <property type="entry name" value="CELL SURFACE PROTEIN"/>
    <property type="match status" value="1"/>
</dbReference>
<dbReference type="SMART" id="SM00564">
    <property type="entry name" value="PQQ"/>
    <property type="match status" value="8"/>
</dbReference>
<dbReference type="Gene3D" id="2.40.128.630">
    <property type="match status" value="1"/>
</dbReference>
<keyword evidence="3" id="KW-1185">Reference proteome</keyword>
<dbReference type="AlphaFoldDB" id="A0A9Q4C563"/>
<name>A0A9Q4C563_9EURY</name>